<evidence type="ECO:0000256" key="2">
    <source>
        <dbReference type="ARBA" id="ARBA00022946"/>
    </source>
</evidence>
<dbReference type="Proteomes" id="UP001597120">
    <property type="component" value="Unassembled WGS sequence"/>
</dbReference>
<keyword evidence="1" id="KW-0479">Metal-binding</keyword>
<dbReference type="PANTHER" id="PTHR13184">
    <property type="entry name" value="37S RIBOSOMAL PROTEIN S22"/>
    <property type="match status" value="1"/>
</dbReference>
<organism evidence="5 6">
    <name type="scientific">Paenibacillus residui</name>
    <dbReference type="NCBI Taxonomy" id="629724"/>
    <lineage>
        <taxon>Bacteria</taxon>
        <taxon>Bacillati</taxon>
        <taxon>Bacillota</taxon>
        <taxon>Bacilli</taxon>
        <taxon>Bacillales</taxon>
        <taxon>Paenibacillaceae</taxon>
        <taxon>Paenibacillus</taxon>
    </lineage>
</organism>
<evidence type="ECO:0000313" key="6">
    <source>
        <dbReference type="Proteomes" id="UP001597120"/>
    </source>
</evidence>
<comment type="caution">
    <text evidence="5">The sequence shown here is derived from an EMBL/GenBank/DDBJ whole genome shotgun (WGS) entry which is preliminary data.</text>
</comment>
<keyword evidence="6" id="KW-1185">Reference proteome</keyword>
<evidence type="ECO:0000313" key="5">
    <source>
        <dbReference type="EMBL" id="MFD0869336.1"/>
    </source>
</evidence>
<dbReference type="RefSeq" id="WP_379287650.1">
    <property type="nucleotide sequence ID" value="NZ_JBHTIU010000028.1"/>
</dbReference>
<keyword evidence="4" id="KW-0411">Iron-sulfur</keyword>
<keyword evidence="2" id="KW-0809">Transit peptide</keyword>
<dbReference type="InterPro" id="IPR029063">
    <property type="entry name" value="SAM-dependent_MTases_sf"/>
</dbReference>
<proteinExistence type="predicted"/>
<accession>A0ABW3D8L6</accession>
<evidence type="ECO:0000256" key="1">
    <source>
        <dbReference type="ARBA" id="ARBA00022723"/>
    </source>
</evidence>
<dbReference type="Gene3D" id="3.40.50.150">
    <property type="entry name" value="Vaccinia Virus protein VP39"/>
    <property type="match status" value="1"/>
</dbReference>
<dbReference type="InterPro" id="IPR015324">
    <property type="entry name" value="Ribosomal_Rsm22-like"/>
</dbReference>
<keyword evidence="3" id="KW-0408">Iron</keyword>
<protein>
    <submittedName>
        <fullName evidence="5">Small ribosomal subunit Rsm22 family protein</fullName>
    </submittedName>
</protein>
<dbReference type="EMBL" id="JBHTIU010000028">
    <property type="protein sequence ID" value="MFD0869336.1"/>
    <property type="molecule type" value="Genomic_DNA"/>
</dbReference>
<dbReference type="InterPro" id="IPR052571">
    <property type="entry name" value="Mt_RNA_Methyltransferase"/>
</dbReference>
<dbReference type="Pfam" id="PF09243">
    <property type="entry name" value="Rsm22"/>
    <property type="match status" value="1"/>
</dbReference>
<reference evidence="6" key="1">
    <citation type="journal article" date="2019" name="Int. J. Syst. Evol. Microbiol.">
        <title>The Global Catalogue of Microorganisms (GCM) 10K type strain sequencing project: providing services to taxonomists for standard genome sequencing and annotation.</title>
        <authorList>
            <consortium name="The Broad Institute Genomics Platform"/>
            <consortium name="The Broad Institute Genome Sequencing Center for Infectious Disease"/>
            <person name="Wu L."/>
            <person name="Ma J."/>
        </authorList>
    </citation>
    <scope>NUCLEOTIDE SEQUENCE [LARGE SCALE GENOMIC DNA]</scope>
    <source>
        <strain evidence="6">CCUG 57263</strain>
    </source>
</reference>
<dbReference type="SUPFAM" id="SSF53335">
    <property type="entry name" value="S-adenosyl-L-methionine-dependent methyltransferases"/>
    <property type="match status" value="1"/>
</dbReference>
<evidence type="ECO:0000256" key="4">
    <source>
        <dbReference type="ARBA" id="ARBA00023014"/>
    </source>
</evidence>
<dbReference type="PANTHER" id="PTHR13184:SF5">
    <property type="entry name" value="METHYLTRANSFERASE-LIKE PROTEIN 17, MITOCHONDRIAL"/>
    <property type="match status" value="1"/>
</dbReference>
<name>A0ABW3D8L6_9BACL</name>
<sequence>MELPRDLRQAIDVEIALRSSKQLAVAAARLSSRYRTGLSSGSGKFLQSQEDVEAYAAFRLPATFAAVYSTAREVQERLPGWSPNTLLDIGAGPGTAMWAAAAVWPGLISRITLMEREEGMIDLGRRLAAHSSFSAIREAHWRRLDLRGRWGVSAHDLVIASYVLGEMPSSDCEAIIGKLWESTSHTLVIIEPGTPAGFARIRQARELLLSMGGRIIAPCPHENRCPMSGRNWCHFAARVSRSRLHRLAKAGELAYEDEKFSYICISRAGGTTIPGRVIRHPQVHTGFIRLELCTPLGLDETVVTRKDRDRFRRARHLRWGSPVPGPDDRE</sequence>
<gene>
    <name evidence="5" type="ORF">ACFQ03_09245</name>
</gene>
<evidence type="ECO:0000256" key="3">
    <source>
        <dbReference type="ARBA" id="ARBA00023004"/>
    </source>
</evidence>